<evidence type="ECO:0000256" key="7">
    <source>
        <dbReference type="ARBA" id="ARBA00023242"/>
    </source>
</evidence>
<evidence type="ECO:0000256" key="4">
    <source>
        <dbReference type="ARBA" id="ARBA00023015"/>
    </source>
</evidence>
<reference evidence="12" key="1">
    <citation type="submission" date="2019-10" db="EMBL/GenBank/DDBJ databases">
        <title>Bird 10,000 Genomes (B10K) Project - Family phase.</title>
        <authorList>
            <person name="Zhang G."/>
        </authorList>
    </citation>
    <scope>NUCLEOTIDE SEQUENCE</scope>
    <source>
        <strain evidence="12">B10K-DU-002-49</strain>
        <tissue evidence="12">Muscle</tissue>
    </source>
</reference>
<accession>A0A851AHI8</accession>
<keyword evidence="10" id="KW-0472">Membrane</keyword>
<keyword evidence="7" id="KW-0539">Nucleus</keyword>
<evidence type="ECO:0000256" key="5">
    <source>
        <dbReference type="ARBA" id="ARBA00023117"/>
    </source>
</evidence>
<evidence type="ECO:0000256" key="8">
    <source>
        <dbReference type="PROSITE-ProRule" id="PRU00035"/>
    </source>
</evidence>
<dbReference type="InterPro" id="IPR037382">
    <property type="entry name" value="Rsc/polybromo"/>
</dbReference>
<evidence type="ECO:0000313" key="13">
    <source>
        <dbReference type="Proteomes" id="UP000619137"/>
    </source>
</evidence>
<dbReference type="Proteomes" id="UP000619137">
    <property type="component" value="Unassembled WGS sequence"/>
</dbReference>
<dbReference type="CDD" id="cd05520">
    <property type="entry name" value="Bromo_polybromo_III"/>
    <property type="match status" value="1"/>
</dbReference>
<evidence type="ECO:0000256" key="3">
    <source>
        <dbReference type="ARBA" id="ARBA00022853"/>
    </source>
</evidence>
<feature type="non-terminal residue" evidence="12">
    <location>
        <position position="214"/>
    </location>
</feature>
<dbReference type="EMBL" id="WEKW01022719">
    <property type="protein sequence ID" value="NWI31008.1"/>
    <property type="molecule type" value="Genomic_DNA"/>
</dbReference>
<dbReference type="SMART" id="SM00297">
    <property type="entry name" value="BROMO"/>
    <property type="match status" value="1"/>
</dbReference>
<evidence type="ECO:0000313" key="12">
    <source>
        <dbReference type="EMBL" id="NWI31008.1"/>
    </source>
</evidence>
<gene>
    <name evidence="12" type="primary">Pbrm1_0</name>
    <name evidence="12" type="ORF">SULDAC_R12008</name>
</gene>
<keyword evidence="6" id="KW-0804">Transcription</keyword>
<keyword evidence="5 8" id="KW-0103">Bromodomain</keyword>
<feature type="non-terminal residue" evidence="12">
    <location>
        <position position="1"/>
    </location>
</feature>
<evidence type="ECO:0000256" key="6">
    <source>
        <dbReference type="ARBA" id="ARBA00023163"/>
    </source>
</evidence>
<dbReference type="Pfam" id="PF00439">
    <property type="entry name" value="Bromodomain"/>
    <property type="match status" value="1"/>
</dbReference>
<evidence type="ECO:0000256" key="2">
    <source>
        <dbReference type="ARBA" id="ARBA00022737"/>
    </source>
</evidence>
<dbReference type="PANTHER" id="PTHR16062:SF19">
    <property type="entry name" value="PROTEIN POLYBROMO-1"/>
    <property type="match status" value="1"/>
</dbReference>
<dbReference type="FunFam" id="1.20.920.10:FF:000011">
    <property type="entry name" value="Protein polybromo-1 isoform 1"/>
    <property type="match status" value="1"/>
</dbReference>
<dbReference type="InterPro" id="IPR018359">
    <property type="entry name" value="Bromodomain_CS"/>
</dbReference>
<name>A0A851AHI8_SULDA</name>
<evidence type="ECO:0000259" key="11">
    <source>
        <dbReference type="PROSITE" id="PS50014"/>
    </source>
</evidence>
<dbReference type="GO" id="GO:0006368">
    <property type="term" value="P:transcription elongation by RNA polymerase II"/>
    <property type="evidence" value="ECO:0007669"/>
    <property type="project" value="TreeGrafter"/>
</dbReference>
<dbReference type="GO" id="GO:0003682">
    <property type="term" value="F:chromatin binding"/>
    <property type="evidence" value="ECO:0007669"/>
    <property type="project" value="TreeGrafter"/>
</dbReference>
<feature type="compositionally biased region" description="Polar residues" evidence="9">
    <location>
        <begin position="1"/>
        <end position="23"/>
    </location>
</feature>
<keyword evidence="10" id="KW-1133">Transmembrane helix</keyword>
<keyword evidence="2" id="KW-0677">Repeat</keyword>
<dbReference type="PANTHER" id="PTHR16062">
    <property type="entry name" value="SWI/SNF-RELATED"/>
    <property type="match status" value="1"/>
</dbReference>
<dbReference type="InterPro" id="IPR036427">
    <property type="entry name" value="Bromodomain-like_sf"/>
</dbReference>
<dbReference type="SUPFAM" id="SSF47370">
    <property type="entry name" value="Bromodomain"/>
    <property type="match status" value="1"/>
</dbReference>
<organism evidence="12 13">
    <name type="scientific">Sula dactylatra</name>
    <name type="common">Masked booby</name>
    <dbReference type="NCBI Taxonomy" id="56068"/>
    <lineage>
        <taxon>Eukaryota</taxon>
        <taxon>Metazoa</taxon>
        <taxon>Chordata</taxon>
        <taxon>Craniata</taxon>
        <taxon>Vertebrata</taxon>
        <taxon>Euteleostomi</taxon>
        <taxon>Archelosauria</taxon>
        <taxon>Archosauria</taxon>
        <taxon>Dinosauria</taxon>
        <taxon>Saurischia</taxon>
        <taxon>Theropoda</taxon>
        <taxon>Coelurosauria</taxon>
        <taxon>Aves</taxon>
        <taxon>Neognathae</taxon>
        <taxon>Neoaves</taxon>
        <taxon>Aequornithes</taxon>
        <taxon>Suliformes</taxon>
        <taxon>Sulidae</taxon>
        <taxon>Sula</taxon>
    </lineage>
</organism>
<feature type="region of interest" description="Disordered" evidence="9">
    <location>
        <begin position="185"/>
        <end position="214"/>
    </location>
</feature>
<keyword evidence="3" id="KW-0156">Chromatin regulator</keyword>
<comment type="caution">
    <text evidence="12">The sequence shown here is derived from an EMBL/GenBank/DDBJ whole genome shotgun (WGS) entry which is preliminary data.</text>
</comment>
<dbReference type="GO" id="GO:0016514">
    <property type="term" value="C:SWI/SNF complex"/>
    <property type="evidence" value="ECO:0007669"/>
    <property type="project" value="TreeGrafter"/>
</dbReference>
<feature type="compositionally biased region" description="Polar residues" evidence="9">
    <location>
        <begin position="199"/>
        <end position="208"/>
    </location>
</feature>
<keyword evidence="13" id="KW-1185">Reference proteome</keyword>
<dbReference type="GO" id="GO:0016586">
    <property type="term" value="C:RSC-type complex"/>
    <property type="evidence" value="ECO:0007669"/>
    <property type="project" value="InterPro"/>
</dbReference>
<feature type="transmembrane region" description="Helical" evidence="10">
    <location>
        <begin position="44"/>
        <end position="64"/>
    </location>
</feature>
<comment type="subcellular location">
    <subcellularLocation>
        <location evidence="1">Nucleus</location>
    </subcellularLocation>
</comment>
<dbReference type="GO" id="GO:0006338">
    <property type="term" value="P:chromatin remodeling"/>
    <property type="evidence" value="ECO:0007669"/>
    <property type="project" value="InterPro"/>
</dbReference>
<feature type="region of interest" description="Disordered" evidence="9">
    <location>
        <begin position="1"/>
        <end position="30"/>
    </location>
</feature>
<proteinExistence type="predicted"/>
<evidence type="ECO:0000256" key="1">
    <source>
        <dbReference type="ARBA" id="ARBA00004123"/>
    </source>
</evidence>
<evidence type="ECO:0000256" key="9">
    <source>
        <dbReference type="SAM" id="MobiDB-lite"/>
    </source>
</evidence>
<evidence type="ECO:0000256" key="10">
    <source>
        <dbReference type="SAM" id="Phobius"/>
    </source>
</evidence>
<dbReference type="PRINTS" id="PR00503">
    <property type="entry name" value="BROMODOMAIN"/>
</dbReference>
<protein>
    <submittedName>
        <fullName evidence="12">PB1 protein</fullName>
    </submittedName>
</protein>
<keyword evidence="4" id="KW-0805">Transcription regulation</keyword>
<dbReference type="AlphaFoldDB" id="A0A851AHI8"/>
<sequence>SSALRTPSNLTASKLTGPSSQGKGSVGDERNSSNKYYRYCQSSCFLGVVLLSFPFFLSLCAAAARYEEGESEAESITSFMDTSNPLYQLYDTVRSCRNNQGQLISEPFFHLPSKKKYPDYYQQIKAPISLQQIRTKLKNHEYETLDQLEADLNLMFENAKRYNVPNSAIYKRVLKMQQVMQAKKKELARRDDIEDGDSMISSATSDTGSSKRKR</sequence>
<dbReference type="InterPro" id="IPR001487">
    <property type="entry name" value="Bromodomain"/>
</dbReference>
<dbReference type="PROSITE" id="PS00633">
    <property type="entry name" value="BROMODOMAIN_1"/>
    <property type="match status" value="1"/>
</dbReference>
<keyword evidence="10" id="KW-0812">Transmembrane</keyword>
<dbReference type="Gene3D" id="1.20.920.10">
    <property type="entry name" value="Bromodomain-like"/>
    <property type="match status" value="1"/>
</dbReference>
<feature type="domain" description="Bromo" evidence="11">
    <location>
        <begin position="100"/>
        <end position="170"/>
    </location>
</feature>
<dbReference type="PROSITE" id="PS50014">
    <property type="entry name" value="BROMODOMAIN_2"/>
    <property type="match status" value="1"/>
</dbReference>